<name>A0A6L2ZN79_9ENTR</name>
<reference evidence="1 2" key="1">
    <citation type="submission" date="2020-06" db="EMBL/GenBank/DDBJ databases">
        <title>The genome sequence of Candidatus Regiella insecticola strain Tut.</title>
        <authorList>
            <person name="Nikoh N."/>
            <person name="Tsuchida T."/>
            <person name="Koga R."/>
            <person name="Oshima K."/>
            <person name="Hattori M."/>
            <person name="Fukatsu T."/>
        </authorList>
    </citation>
    <scope>NUCLEOTIDE SEQUENCE [LARGE SCALE GENOMIC DNA]</scope>
    <source>
        <strain evidence="1 2">Tut</strain>
    </source>
</reference>
<dbReference type="EMBL" id="BLXO01000002">
    <property type="protein sequence ID" value="GFN45860.1"/>
    <property type="molecule type" value="Genomic_DNA"/>
</dbReference>
<sequence>MKVTDRIRQGQLLDATLATPQNTHLVSKITLNELLNKPIAFSIVL</sequence>
<proteinExistence type="predicted"/>
<gene>
    <name evidence="1" type="ORF">RINTU1_12080</name>
</gene>
<evidence type="ECO:0000313" key="1">
    <source>
        <dbReference type="EMBL" id="GFN45860.1"/>
    </source>
</evidence>
<protein>
    <submittedName>
        <fullName evidence="1">Uncharacterized protein</fullName>
    </submittedName>
</protein>
<organism evidence="1 2">
    <name type="scientific">Candidatus Regiella insecticola</name>
    <dbReference type="NCBI Taxonomy" id="138073"/>
    <lineage>
        <taxon>Bacteria</taxon>
        <taxon>Pseudomonadati</taxon>
        <taxon>Pseudomonadota</taxon>
        <taxon>Gammaproteobacteria</taxon>
        <taxon>Enterobacterales</taxon>
        <taxon>Enterobacteriaceae</taxon>
        <taxon>aphid secondary symbionts</taxon>
        <taxon>Candidatus Regiella</taxon>
    </lineage>
</organism>
<evidence type="ECO:0000313" key="2">
    <source>
        <dbReference type="Proteomes" id="UP000504714"/>
    </source>
</evidence>
<comment type="caution">
    <text evidence="1">The sequence shown here is derived from an EMBL/GenBank/DDBJ whole genome shotgun (WGS) entry which is preliminary data.</text>
</comment>
<dbReference type="AlphaFoldDB" id="A0A6L2ZN79"/>
<dbReference type="Proteomes" id="UP000504714">
    <property type="component" value="Unassembled WGS sequence"/>
</dbReference>
<accession>A0A6L2ZN79</accession>